<dbReference type="InterPro" id="IPR018309">
    <property type="entry name" value="Tscrpt_reg_PadR_C"/>
</dbReference>
<accession>A0A1I2FND8</accession>
<keyword evidence="4" id="KW-1185">Reference proteome</keyword>
<dbReference type="PANTHER" id="PTHR43252:SF6">
    <property type="entry name" value="NEGATIVE TRANSCRIPTION REGULATOR PADR"/>
    <property type="match status" value="1"/>
</dbReference>
<dbReference type="EMBL" id="FOMX01000027">
    <property type="protein sequence ID" value="SFF06288.1"/>
    <property type="molecule type" value="Genomic_DNA"/>
</dbReference>
<dbReference type="Gene3D" id="6.10.140.190">
    <property type="match status" value="1"/>
</dbReference>
<feature type="domain" description="Transcription regulator PadR C-terminal" evidence="2">
    <location>
        <begin position="86"/>
        <end position="164"/>
    </location>
</feature>
<evidence type="ECO:0000259" key="1">
    <source>
        <dbReference type="Pfam" id="PF03551"/>
    </source>
</evidence>
<name>A0A1I2FND8_9BACT</name>
<gene>
    <name evidence="3" type="ORF">SAMN02745121_06726</name>
</gene>
<dbReference type="Pfam" id="PF10400">
    <property type="entry name" value="Vir_act_alpha_C"/>
    <property type="match status" value="1"/>
</dbReference>
<organism evidence="3 4">
    <name type="scientific">Nannocystis exedens</name>
    <dbReference type="NCBI Taxonomy" id="54"/>
    <lineage>
        <taxon>Bacteria</taxon>
        <taxon>Pseudomonadati</taxon>
        <taxon>Myxococcota</taxon>
        <taxon>Polyangia</taxon>
        <taxon>Nannocystales</taxon>
        <taxon>Nannocystaceae</taxon>
        <taxon>Nannocystis</taxon>
    </lineage>
</organism>
<feature type="domain" description="Transcription regulator PadR N-terminal" evidence="1">
    <location>
        <begin position="3"/>
        <end position="73"/>
    </location>
</feature>
<dbReference type="STRING" id="54.SAMN02745121_06726"/>
<dbReference type="Pfam" id="PF03551">
    <property type="entry name" value="PadR"/>
    <property type="match status" value="1"/>
</dbReference>
<protein>
    <submittedName>
        <fullName evidence="3">Transcriptional regulator, PadR family</fullName>
    </submittedName>
</protein>
<reference evidence="4" key="1">
    <citation type="submission" date="2016-10" db="EMBL/GenBank/DDBJ databases">
        <authorList>
            <person name="Varghese N."/>
            <person name="Submissions S."/>
        </authorList>
    </citation>
    <scope>NUCLEOTIDE SEQUENCE [LARGE SCALE GENOMIC DNA]</scope>
    <source>
        <strain evidence="4">ATCC 25963</strain>
    </source>
</reference>
<dbReference type="PANTHER" id="PTHR43252">
    <property type="entry name" value="TRANSCRIPTIONAL REGULATOR YQJI"/>
    <property type="match status" value="1"/>
</dbReference>
<dbReference type="InterPro" id="IPR036390">
    <property type="entry name" value="WH_DNA-bd_sf"/>
</dbReference>
<dbReference type="Gene3D" id="1.10.10.10">
    <property type="entry name" value="Winged helix-like DNA-binding domain superfamily/Winged helix DNA-binding domain"/>
    <property type="match status" value="1"/>
</dbReference>
<dbReference type="InterPro" id="IPR036388">
    <property type="entry name" value="WH-like_DNA-bd_sf"/>
</dbReference>
<dbReference type="InterPro" id="IPR005149">
    <property type="entry name" value="Tscrpt_reg_PadR_N"/>
</dbReference>
<dbReference type="AlphaFoldDB" id="A0A1I2FND8"/>
<evidence type="ECO:0000259" key="2">
    <source>
        <dbReference type="Pfam" id="PF10400"/>
    </source>
</evidence>
<evidence type="ECO:0000313" key="3">
    <source>
        <dbReference type="EMBL" id="SFF06288.1"/>
    </source>
</evidence>
<dbReference type="Proteomes" id="UP000199400">
    <property type="component" value="Unassembled WGS sequence"/>
</dbReference>
<sequence>MAVLGALSVEPMSGYALREAIRDVLGHFWSESFGQIYPALANLEEQGFVARQPGPRAGSSMFTLTPSGRARLHALLSQPIRTAPPRNGLLLRLFFGRVLGAAACRKLVASAREEAAERLAAYAKIRATTTAEGGVDPYIGVTLSFGEHIARAVLAWADETLATLSRLPDEPDA</sequence>
<proteinExistence type="predicted"/>
<evidence type="ECO:0000313" key="4">
    <source>
        <dbReference type="Proteomes" id="UP000199400"/>
    </source>
</evidence>
<dbReference type="SUPFAM" id="SSF46785">
    <property type="entry name" value="Winged helix' DNA-binding domain"/>
    <property type="match status" value="1"/>
</dbReference>